<proteinExistence type="predicted"/>
<name>A0ABY8EDR5_9FIRM</name>
<dbReference type="RefSeq" id="WP_277731663.1">
    <property type="nucleotide sequence ID" value="NZ_CP120733.1"/>
</dbReference>
<evidence type="ECO:0000313" key="2">
    <source>
        <dbReference type="Proteomes" id="UP001222800"/>
    </source>
</evidence>
<dbReference type="Proteomes" id="UP001222800">
    <property type="component" value="Chromosome"/>
</dbReference>
<dbReference type="EMBL" id="CP120733">
    <property type="protein sequence ID" value="WFD09724.1"/>
    <property type="molecule type" value="Genomic_DNA"/>
</dbReference>
<reference evidence="1 2" key="1">
    <citation type="submission" date="2023-03" db="EMBL/GenBank/DDBJ databases">
        <title>Complete genome sequence of Tepidibacter sp. SWIR-1, isolated from a deep-sea hydrothermal vent.</title>
        <authorList>
            <person name="Li X."/>
        </authorList>
    </citation>
    <scope>NUCLEOTIDE SEQUENCE [LARGE SCALE GENOMIC DNA]</scope>
    <source>
        <strain evidence="1 2">SWIR-1</strain>
    </source>
</reference>
<dbReference type="Pfam" id="PF18934">
    <property type="entry name" value="DUF5682"/>
    <property type="match status" value="1"/>
</dbReference>
<protein>
    <submittedName>
        <fullName evidence="1">DUF5682 family protein</fullName>
    </submittedName>
</protein>
<sequence>MDNVNVFGVRHLSPSSSYHLLEFLEKIKPTAVLIEGLYDANEHISSIVNPKNKAPLAILAYTESLPVKTILYPIASYSPEYQALVWANKNNVHSSFIDLPSDVVLMLDAIEVKKDEESSQEESKSNKTYIYNKNSLYERIAQIYDEPNYETFWERNFEHNLDLDSYRNMMNEFCMQMRQLIEESDAVHDRKEYARNLIREAFMRRQIKNTIEAGHKPEKIVVVTGAYHVSALNMKLSPMSDDEIKALPRTKTNITLMPYSYYRLSSQAGYGAGNKAPFYYQLMWECLIKGDLERLPALYFTNLVRDLRKAGTYRSPAEVIEGVRLAKSLTYMHKGKIPTLIDLQDACSVCLGQGKKSVVAESMMRIEIGTEIGHIENGVSQTPIQDDFYRKLKELKLEKYKSTVAQDLVLDLRENRRVKSEKLAFLDLKRSEFLNKLEFLNIDFAIEKKSSQDRASWKEEWILKWTPESEIQLVEAVLLGNSIEFATAFKLDEELKECEDIAEASELILKACKCGMSKAVDDARKLVQGLSADAEDFINITKTLKNIYQVISFGSLRKVDTSNLIEIVEQLSLKLNLLMIDSCNCNDDKAKEMVKAMAYIDSIIQDNDIELDGELWIEKLTELSDRDDRNPKLSGYAAGILLEKNRMSEQQLSQEISRRLSIGIDVDLGAGWFEGLASRNHYTLISKLIILEKLDEYINSLEDEEFCSALVFLRRTFSSFSPEHKRSISENLGKIWNINNEESEEEVLKALEEIDEESFADLDDFDFGDI</sequence>
<accession>A0ABY8EDR5</accession>
<organism evidence="1 2">
    <name type="scientific">Tepidibacter hydrothermalis</name>
    <dbReference type="NCBI Taxonomy" id="3036126"/>
    <lineage>
        <taxon>Bacteria</taxon>
        <taxon>Bacillati</taxon>
        <taxon>Bacillota</taxon>
        <taxon>Clostridia</taxon>
        <taxon>Peptostreptococcales</taxon>
        <taxon>Peptostreptococcaceae</taxon>
        <taxon>Tepidibacter</taxon>
    </lineage>
</organism>
<gene>
    <name evidence="1" type="ORF">P4S50_15200</name>
</gene>
<evidence type="ECO:0000313" key="1">
    <source>
        <dbReference type="EMBL" id="WFD09724.1"/>
    </source>
</evidence>
<keyword evidence="2" id="KW-1185">Reference proteome</keyword>
<dbReference type="InterPro" id="IPR043737">
    <property type="entry name" value="DUF5682"/>
</dbReference>